<dbReference type="AlphaFoldDB" id="A0A1D7YET4"/>
<organism evidence="3 4">
    <name type="scientific">Streptomyces fodineus</name>
    <dbReference type="NCBI Taxonomy" id="1904616"/>
    <lineage>
        <taxon>Bacteria</taxon>
        <taxon>Bacillati</taxon>
        <taxon>Actinomycetota</taxon>
        <taxon>Actinomycetes</taxon>
        <taxon>Kitasatosporales</taxon>
        <taxon>Streptomycetaceae</taxon>
        <taxon>Streptomyces</taxon>
    </lineage>
</organism>
<dbReference type="Gene3D" id="2.60.120.260">
    <property type="entry name" value="Galactose-binding domain-like"/>
    <property type="match status" value="1"/>
</dbReference>
<accession>A0A1D7YET4</accession>
<dbReference type="Proteomes" id="UP000094960">
    <property type="component" value="Chromosome"/>
</dbReference>
<protein>
    <recommendedName>
        <fullName evidence="2">Peptidase S53 domain-containing protein</fullName>
    </recommendedName>
</protein>
<dbReference type="InterPro" id="IPR013783">
    <property type="entry name" value="Ig-like_fold"/>
</dbReference>
<dbReference type="Pfam" id="PF05345">
    <property type="entry name" value="He_PIG"/>
    <property type="match status" value="1"/>
</dbReference>
<keyword evidence="1" id="KW-0732">Signal</keyword>
<dbReference type="InterPro" id="IPR006644">
    <property type="entry name" value="Cadg"/>
</dbReference>
<dbReference type="EMBL" id="CP017248">
    <property type="protein sequence ID" value="AOR34036.1"/>
    <property type="molecule type" value="Genomic_DNA"/>
</dbReference>
<dbReference type="GO" id="GO:0008240">
    <property type="term" value="F:tripeptidyl-peptidase activity"/>
    <property type="evidence" value="ECO:0007669"/>
    <property type="project" value="TreeGrafter"/>
</dbReference>
<feature type="signal peptide" evidence="1">
    <location>
        <begin position="1"/>
        <end position="33"/>
    </location>
</feature>
<evidence type="ECO:0000256" key="1">
    <source>
        <dbReference type="SAM" id="SignalP"/>
    </source>
</evidence>
<evidence type="ECO:0000313" key="3">
    <source>
        <dbReference type="EMBL" id="AOR34036.1"/>
    </source>
</evidence>
<dbReference type="PANTHER" id="PTHR14218">
    <property type="entry name" value="PROTEASE S8 TRIPEPTIDYL PEPTIDASE I CLN2"/>
    <property type="match status" value="1"/>
</dbReference>
<dbReference type="GO" id="GO:0016020">
    <property type="term" value="C:membrane"/>
    <property type="evidence" value="ECO:0007669"/>
    <property type="project" value="InterPro"/>
</dbReference>
<keyword evidence="4" id="KW-1185">Reference proteome</keyword>
<dbReference type="InterPro" id="IPR036852">
    <property type="entry name" value="Peptidase_S8/S53_dom_sf"/>
</dbReference>
<sequence>MRESRPNRRRRSLRRLVAVAFPALALTVAGLTAAPTAGAQTAGAHPHISKVTQNATALTDPKRQTFHTTGKAGQKVPTQHLCAKPAPGHAACFAQRRTDIRQRLASALAAAAPSGLSPANLHSAYNLPTTGGSGMTVAIVDAYNDPNAESDLATYRSQYGLSACTKANGCFKQVSQTGSTTSLPTNDTGWAGEEALDFDMVSAVCPNCNIILVEANSANDTDLGIAENEAVSLGAKFVSNSWGGSESSAQTSEDTQYFKHPGVAITVSSGDSAYGAEYPATSQYVTAVGGTALTTASNSRGWSESVWHTNSTEGTGSGCSAYDPKPSWQTDTGCTKRMEADVSAVADPATGVAVYDTYGGSGWGVVGGTSASSPIIASVYALAGTPGASDYPAKYPYSHTSNLYDVTSGSNGSCSTSYFCTAKTGYDGPTGWGTPNGTTAFTSGSSTGNTVSVTNPGSQSTTTGGSVSLQIQATDSAGAALTYSASGLPTGLSVNSSTGLISGTASTAGTYQVTVTATDSTGASGSASFTWTVGSSGGTCSSSQLLANPGFESGSTGWSASSGAITNDTGEAAHGGSYYAWLDGYGSSHTDTLSQSVTIPAGCKATLTFYLHIDTAETSGTAYDKLTVTAGSTTLATYSNLNANSGYAQKTFDLSSLAGQTVTLKFNGVEDSSLQTSFVVDDTALTTS</sequence>
<dbReference type="Gene3D" id="3.40.50.200">
    <property type="entry name" value="Peptidase S8/S53 domain"/>
    <property type="match status" value="1"/>
</dbReference>
<evidence type="ECO:0000259" key="2">
    <source>
        <dbReference type="PROSITE" id="PS51695"/>
    </source>
</evidence>
<dbReference type="GO" id="GO:0005509">
    <property type="term" value="F:calcium ion binding"/>
    <property type="evidence" value="ECO:0007669"/>
    <property type="project" value="InterPro"/>
</dbReference>
<dbReference type="SUPFAM" id="SSF52743">
    <property type="entry name" value="Subtilisin-like"/>
    <property type="match status" value="1"/>
</dbReference>
<dbReference type="CDD" id="cd04056">
    <property type="entry name" value="Peptidases_S53"/>
    <property type="match status" value="1"/>
</dbReference>
<dbReference type="KEGG" id="spun:BFF78_25950"/>
<reference evidence="4" key="1">
    <citation type="submission" date="2016-09" db="EMBL/GenBank/DDBJ databases">
        <title>Streptomyces puniciscabiei strain:TW1S1 Genome sequencing and assembly.</title>
        <authorList>
            <person name="Kim M.-K."/>
            <person name="Kim S.B."/>
        </authorList>
    </citation>
    <scope>NUCLEOTIDE SEQUENCE [LARGE SCALE GENOMIC DNA]</scope>
    <source>
        <strain evidence="4">TW1S1</strain>
    </source>
</reference>
<dbReference type="GO" id="GO:0006508">
    <property type="term" value="P:proteolysis"/>
    <property type="evidence" value="ECO:0007669"/>
    <property type="project" value="InterPro"/>
</dbReference>
<dbReference type="PROSITE" id="PS51695">
    <property type="entry name" value="SEDOLISIN"/>
    <property type="match status" value="1"/>
</dbReference>
<proteinExistence type="predicted"/>
<dbReference type="InterPro" id="IPR015919">
    <property type="entry name" value="Cadherin-like_sf"/>
</dbReference>
<dbReference type="InterPro" id="IPR030400">
    <property type="entry name" value="Sedolisin_dom"/>
</dbReference>
<dbReference type="SMART" id="SM00736">
    <property type="entry name" value="CADG"/>
    <property type="match status" value="1"/>
</dbReference>
<dbReference type="SUPFAM" id="SSF49313">
    <property type="entry name" value="Cadherin-like"/>
    <property type="match status" value="1"/>
</dbReference>
<feature type="domain" description="Peptidase S53" evidence="2">
    <location>
        <begin position="115"/>
        <end position="447"/>
    </location>
</feature>
<dbReference type="GO" id="GO:0005975">
    <property type="term" value="P:carbohydrate metabolic process"/>
    <property type="evidence" value="ECO:0007669"/>
    <property type="project" value="UniProtKB-ARBA"/>
</dbReference>
<gene>
    <name evidence="3" type="ORF">BFF78_25950</name>
</gene>
<name>A0A1D7YET4_9ACTN</name>
<dbReference type="GO" id="GO:0004252">
    <property type="term" value="F:serine-type endopeptidase activity"/>
    <property type="evidence" value="ECO:0007669"/>
    <property type="project" value="InterPro"/>
</dbReference>
<feature type="chain" id="PRO_5038375466" description="Peptidase S53 domain-containing protein" evidence="1">
    <location>
        <begin position="34"/>
        <end position="688"/>
    </location>
</feature>
<evidence type="ECO:0000313" key="4">
    <source>
        <dbReference type="Proteomes" id="UP000094960"/>
    </source>
</evidence>
<dbReference type="InterPro" id="IPR050819">
    <property type="entry name" value="Tripeptidyl-peptidase_I"/>
</dbReference>
<dbReference type="RefSeq" id="WP_069780594.1">
    <property type="nucleotide sequence ID" value="NZ_CP017248.1"/>
</dbReference>
<dbReference type="PANTHER" id="PTHR14218:SF15">
    <property type="entry name" value="TRIPEPTIDYL-PEPTIDASE 1"/>
    <property type="match status" value="1"/>
</dbReference>
<dbReference type="Gene3D" id="2.60.40.10">
    <property type="entry name" value="Immunoglobulins"/>
    <property type="match status" value="1"/>
</dbReference>